<dbReference type="Gene3D" id="2.40.50.100">
    <property type="match status" value="1"/>
</dbReference>
<sequence>MTWRRRWRSRWGPRRLALLTREAVEELGLEVGMEATVRVKSMDVHIDRV</sequence>
<protein>
    <submittedName>
        <fullName evidence="2">Molybdopterin-binding protein</fullName>
    </submittedName>
</protein>
<gene>
    <name evidence="2" type="ORF">HDA41_006597</name>
</gene>
<evidence type="ECO:0000313" key="3">
    <source>
        <dbReference type="Proteomes" id="UP000590647"/>
    </source>
</evidence>
<evidence type="ECO:0000313" key="2">
    <source>
        <dbReference type="EMBL" id="MBB5798633.1"/>
    </source>
</evidence>
<accession>A0A7W9HAF7</accession>
<comment type="caution">
    <text evidence="2">The sequence shown here is derived from an EMBL/GenBank/DDBJ whole genome shotgun (WGS) entry which is preliminary data.</text>
</comment>
<dbReference type="EMBL" id="JACHNE010000001">
    <property type="protein sequence ID" value="MBB5798633.1"/>
    <property type="molecule type" value="Genomic_DNA"/>
</dbReference>
<evidence type="ECO:0000259" key="1">
    <source>
        <dbReference type="Pfam" id="PF03459"/>
    </source>
</evidence>
<dbReference type="Proteomes" id="UP000590647">
    <property type="component" value="Unassembled WGS sequence"/>
</dbReference>
<feature type="domain" description="Transport-associated OB type 1" evidence="1">
    <location>
        <begin position="17"/>
        <end position="46"/>
    </location>
</feature>
<dbReference type="AlphaFoldDB" id="A0A7W9HAF7"/>
<dbReference type="Pfam" id="PF03459">
    <property type="entry name" value="TOBE"/>
    <property type="match status" value="1"/>
</dbReference>
<name>A0A7W9HAF7_9ACTN</name>
<dbReference type="InterPro" id="IPR008995">
    <property type="entry name" value="Mo/tungstate-bd_C_term_dom"/>
</dbReference>
<dbReference type="SUPFAM" id="SSF50331">
    <property type="entry name" value="MOP-like"/>
    <property type="match status" value="1"/>
</dbReference>
<organism evidence="2 3">
    <name type="scientific">Streptomyces caelestis</name>
    <dbReference type="NCBI Taxonomy" id="36816"/>
    <lineage>
        <taxon>Bacteria</taxon>
        <taxon>Bacillati</taxon>
        <taxon>Actinomycetota</taxon>
        <taxon>Actinomycetes</taxon>
        <taxon>Kitasatosporales</taxon>
        <taxon>Streptomycetaceae</taxon>
        <taxon>Streptomyces</taxon>
    </lineage>
</organism>
<reference evidence="2 3" key="1">
    <citation type="submission" date="2020-08" db="EMBL/GenBank/DDBJ databases">
        <title>Sequencing the genomes of 1000 actinobacteria strains.</title>
        <authorList>
            <person name="Klenk H.-P."/>
        </authorList>
    </citation>
    <scope>NUCLEOTIDE SEQUENCE [LARGE SCALE GENOMIC DNA]</scope>
    <source>
        <strain evidence="2 3">DSM 40084</strain>
    </source>
</reference>
<keyword evidence="3" id="KW-1185">Reference proteome</keyword>
<dbReference type="InterPro" id="IPR005116">
    <property type="entry name" value="Transp-assoc_OB_typ1"/>
</dbReference>
<proteinExistence type="predicted"/>